<comment type="subcellular location">
    <subcellularLocation>
        <location evidence="1">Membrane</location>
    </subcellularLocation>
</comment>
<evidence type="ECO:0000256" key="1">
    <source>
        <dbReference type="ARBA" id="ARBA00004370"/>
    </source>
</evidence>
<name>A0A914WJ17_9BILA</name>
<dbReference type="PROSITE" id="PS50262">
    <property type="entry name" value="G_PROTEIN_RECEP_F1_2"/>
    <property type="match status" value="1"/>
</dbReference>
<dbReference type="AlphaFoldDB" id="A0A914WJ17"/>
<dbReference type="PANTHER" id="PTHR24224:SF37">
    <property type="entry name" value="G-PROTEIN COUPLED RECEPTORS FAMILY 1 PROFILE DOMAIN-CONTAINING PROTEIN"/>
    <property type="match status" value="1"/>
</dbReference>
<sequence length="372" mass="41955">MNNLSIMTLLNRSSITLLNRTAELDRRFHFINIIPYCFVGIGVIGIILNAVTFIKLKMARRHSSTTRLSLQLLSSIAVADGLCLFALLFMVTVNYFQLPIVVMTVLCKLDVFVVHAASAFSVWCWLLQSLVRYAAIFFPYFHLKYADDMNTLVAAVAAAVSFLESWILVVVQYDAEGGICKEELDPALNTPFHLFEILWSYFFPVILITVLDARVMFCTSSAHFATISEADGHSVGGGGMGMNLSISEANSAARRTSKTSHSRNRRNLNFLRRCIVIALADLFMNLPSYTLRLLMIIIGPQLSEMFSQNEMNIIEAVAQLLYFGQFSCNAFYLVYVIYGTRSERTERIPSISLKENSSKHTLRPKRNSRLTY</sequence>
<dbReference type="InterPro" id="IPR000276">
    <property type="entry name" value="GPCR_Rhodpsn"/>
</dbReference>
<evidence type="ECO:0000256" key="2">
    <source>
        <dbReference type="ARBA" id="ARBA00022692"/>
    </source>
</evidence>
<dbReference type="SUPFAM" id="SSF81321">
    <property type="entry name" value="Family A G protein-coupled receptor-like"/>
    <property type="match status" value="1"/>
</dbReference>
<dbReference type="CDD" id="cd00637">
    <property type="entry name" value="7tm_classA_rhodopsin-like"/>
    <property type="match status" value="1"/>
</dbReference>
<dbReference type="InterPro" id="IPR052665">
    <property type="entry name" value="Neuropeptide-GPCR"/>
</dbReference>
<evidence type="ECO:0000256" key="4">
    <source>
        <dbReference type="ARBA" id="ARBA00023136"/>
    </source>
</evidence>
<feature type="transmembrane region" description="Helical" evidence="5">
    <location>
        <begin position="274"/>
        <end position="299"/>
    </location>
</feature>
<feature type="transmembrane region" description="Helical" evidence="5">
    <location>
        <begin position="68"/>
        <end position="91"/>
    </location>
</feature>
<proteinExistence type="predicted"/>
<dbReference type="Pfam" id="PF00001">
    <property type="entry name" value="7tm_1"/>
    <property type="match status" value="1"/>
</dbReference>
<keyword evidence="7" id="KW-1185">Reference proteome</keyword>
<reference evidence="8" key="1">
    <citation type="submission" date="2022-11" db="UniProtKB">
        <authorList>
            <consortium name="WormBaseParasite"/>
        </authorList>
    </citation>
    <scope>IDENTIFICATION</scope>
</reference>
<feature type="transmembrane region" description="Helical" evidence="5">
    <location>
        <begin position="33"/>
        <end position="56"/>
    </location>
</feature>
<evidence type="ECO:0000256" key="5">
    <source>
        <dbReference type="SAM" id="Phobius"/>
    </source>
</evidence>
<keyword evidence="4 5" id="KW-0472">Membrane</keyword>
<evidence type="ECO:0000313" key="7">
    <source>
        <dbReference type="Proteomes" id="UP000887566"/>
    </source>
</evidence>
<dbReference type="GO" id="GO:0016020">
    <property type="term" value="C:membrane"/>
    <property type="evidence" value="ECO:0007669"/>
    <property type="project" value="UniProtKB-SubCell"/>
</dbReference>
<keyword evidence="2 5" id="KW-0812">Transmembrane</keyword>
<organism evidence="7 8">
    <name type="scientific">Plectus sambesii</name>
    <dbReference type="NCBI Taxonomy" id="2011161"/>
    <lineage>
        <taxon>Eukaryota</taxon>
        <taxon>Metazoa</taxon>
        <taxon>Ecdysozoa</taxon>
        <taxon>Nematoda</taxon>
        <taxon>Chromadorea</taxon>
        <taxon>Plectida</taxon>
        <taxon>Plectina</taxon>
        <taxon>Plectoidea</taxon>
        <taxon>Plectidae</taxon>
        <taxon>Plectus</taxon>
    </lineage>
</organism>
<evidence type="ECO:0000313" key="8">
    <source>
        <dbReference type="WBParaSite" id="PSAMB.scaffold4302size15054.g23999.t1"/>
    </source>
</evidence>
<feature type="transmembrane region" description="Helical" evidence="5">
    <location>
        <begin position="193"/>
        <end position="211"/>
    </location>
</feature>
<feature type="transmembrane region" description="Helical" evidence="5">
    <location>
        <begin position="111"/>
        <end position="131"/>
    </location>
</feature>
<feature type="domain" description="G-protein coupled receptors family 1 profile" evidence="6">
    <location>
        <begin position="48"/>
        <end position="333"/>
    </location>
</feature>
<protein>
    <submittedName>
        <fullName evidence="8">G-protein coupled receptors family 1 profile domain-containing protein</fullName>
    </submittedName>
</protein>
<feature type="transmembrane region" description="Helical" evidence="5">
    <location>
        <begin position="319"/>
        <end position="338"/>
    </location>
</feature>
<keyword evidence="3 5" id="KW-1133">Transmembrane helix</keyword>
<dbReference type="PANTHER" id="PTHR24224">
    <property type="entry name" value="CARDIOACCELERATORY PEPTIDE RECEPTOR-RELATED"/>
    <property type="match status" value="1"/>
</dbReference>
<evidence type="ECO:0000259" key="6">
    <source>
        <dbReference type="PROSITE" id="PS50262"/>
    </source>
</evidence>
<dbReference type="Gene3D" id="1.20.1070.10">
    <property type="entry name" value="Rhodopsin 7-helix transmembrane proteins"/>
    <property type="match status" value="1"/>
</dbReference>
<accession>A0A914WJ17</accession>
<dbReference type="Proteomes" id="UP000887566">
    <property type="component" value="Unplaced"/>
</dbReference>
<evidence type="ECO:0000256" key="3">
    <source>
        <dbReference type="ARBA" id="ARBA00022989"/>
    </source>
</evidence>
<dbReference type="GO" id="GO:0004930">
    <property type="term" value="F:G protein-coupled receptor activity"/>
    <property type="evidence" value="ECO:0007669"/>
    <property type="project" value="InterPro"/>
</dbReference>
<dbReference type="InterPro" id="IPR017452">
    <property type="entry name" value="GPCR_Rhodpsn_7TM"/>
</dbReference>
<feature type="transmembrane region" description="Helical" evidence="5">
    <location>
        <begin position="152"/>
        <end position="173"/>
    </location>
</feature>
<dbReference type="WBParaSite" id="PSAMB.scaffold4302size15054.g23999.t1">
    <property type="protein sequence ID" value="PSAMB.scaffold4302size15054.g23999.t1"/>
    <property type="gene ID" value="PSAMB.scaffold4302size15054.g23999"/>
</dbReference>